<accession>A0ABR1KX97</accession>
<gene>
    <name evidence="1" type="ORF">IWZ03DRAFT_3479</name>
</gene>
<comment type="caution">
    <text evidence="1">The sequence shown here is derived from an EMBL/GenBank/DDBJ whole genome shotgun (WGS) entry which is preliminary data.</text>
</comment>
<evidence type="ECO:0000313" key="2">
    <source>
        <dbReference type="Proteomes" id="UP001363622"/>
    </source>
</evidence>
<protein>
    <submittedName>
        <fullName evidence="1">Uncharacterized protein</fullName>
    </submittedName>
</protein>
<evidence type="ECO:0000313" key="1">
    <source>
        <dbReference type="EMBL" id="KAK7523427.1"/>
    </source>
</evidence>
<sequence>MATICGHLQQSNMQRLSRCVPTRDKRCLNPSNWLFYSIHTFPALVLSTLYQYPLSCLQPTRHLCRKPGLCVFGSTWPLIFVHNRFIFTFPLRAIARRNIESTHRQRQHNLHLHQRQILSDARPMPHLKWTTDMRVRAFWRRQRIFDLAFLLSGFVAGNGPLRPPLRPKRVGIREVPRITMRSVAERSGRGVVASKEKQTGLRAQVLQDSMIERR</sequence>
<dbReference type="Proteomes" id="UP001363622">
    <property type="component" value="Unassembled WGS sequence"/>
</dbReference>
<proteinExistence type="predicted"/>
<organism evidence="1 2">
    <name type="scientific">Phyllosticta citriasiana</name>
    <dbReference type="NCBI Taxonomy" id="595635"/>
    <lineage>
        <taxon>Eukaryota</taxon>
        <taxon>Fungi</taxon>
        <taxon>Dikarya</taxon>
        <taxon>Ascomycota</taxon>
        <taxon>Pezizomycotina</taxon>
        <taxon>Dothideomycetes</taxon>
        <taxon>Dothideomycetes incertae sedis</taxon>
        <taxon>Botryosphaeriales</taxon>
        <taxon>Phyllostictaceae</taxon>
        <taxon>Phyllosticta</taxon>
    </lineage>
</organism>
<keyword evidence="2" id="KW-1185">Reference proteome</keyword>
<reference evidence="1 2" key="1">
    <citation type="submission" date="2024-04" db="EMBL/GenBank/DDBJ databases">
        <title>Phyllosticta paracitricarpa is synonymous to the EU quarantine fungus P. citricarpa based on phylogenomic analyses.</title>
        <authorList>
            <consortium name="Lawrence Berkeley National Laboratory"/>
            <person name="Van Ingen-Buijs V.A."/>
            <person name="Van Westerhoven A.C."/>
            <person name="Haridas S."/>
            <person name="Skiadas P."/>
            <person name="Martin F."/>
            <person name="Groenewald J.Z."/>
            <person name="Crous P.W."/>
            <person name="Seidl M.F."/>
        </authorList>
    </citation>
    <scope>NUCLEOTIDE SEQUENCE [LARGE SCALE GENOMIC DNA]</scope>
    <source>
        <strain evidence="1 2">CBS 123371</strain>
    </source>
</reference>
<dbReference type="EMBL" id="JBBPHU010000001">
    <property type="protein sequence ID" value="KAK7523427.1"/>
    <property type="molecule type" value="Genomic_DNA"/>
</dbReference>
<name>A0ABR1KX97_9PEZI</name>